<organism evidence="2 3">
    <name type="scientific">Purpureocillium lilacinum</name>
    <name type="common">Paecilomyces lilacinus</name>
    <dbReference type="NCBI Taxonomy" id="33203"/>
    <lineage>
        <taxon>Eukaryota</taxon>
        <taxon>Fungi</taxon>
        <taxon>Dikarya</taxon>
        <taxon>Ascomycota</taxon>
        <taxon>Pezizomycotina</taxon>
        <taxon>Sordariomycetes</taxon>
        <taxon>Hypocreomycetidae</taxon>
        <taxon>Hypocreales</taxon>
        <taxon>Ophiocordycipitaceae</taxon>
        <taxon>Purpureocillium</taxon>
    </lineage>
</organism>
<accession>A0A2U3EQX9</accession>
<protein>
    <submittedName>
        <fullName evidence="2">Uncharacterized protein</fullName>
    </submittedName>
</protein>
<sequence>MPAARGGKSLLGLCVCVLPLPASPGPAQPTPPAGSGHGAGVQYPGTPRYLGWAPSGASRAGKSASILPCLLPTDWEELAAGDENRGPSTTDPEVTRPWCRAARVHGARVGRPDITLPELQGKKYRSVPELKYTAEHLNCPQHHLSAREMPTGFDIVQMNTGGLQAQPNPAIQSIHAAKPENMRKAHIILYRQTCSAHTPCFLRALLDQLYPRLSSA</sequence>
<dbReference type="Proteomes" id="UP000245956">
    <property type="component" value="Unassembled WGS sequence"/>
</dbReference>
<keyword evidence="1" id="KW-0732">Signal</keyword>
<dbReference type="EMBL" id="LCWV01000001">
    <property type="protein sequence ID" value="PWI76889.1"/>
    <property type="molecule type" value="Genomic_DNA"/>
</dbReference>
<evidence type="ECO:0000256" key="1">
    <source>
        <dbReference type="SAM" id="SignalP"/>
    </source>
</evidence>
<name>A0A2U3EQX9_PURLI</name>
<proteinExistence type="predicted"/>
<evidence type="ECO:0000313" key="2">
    <source>
        <dbReference type="EMBL" id="PWI76889.1"/>
    </source>
</evidence>
<feature type="chain" id="PRO_5015600477" evidence="1">
    <location>
        <begin position="28"/>
        <end position="216"/>
    </location>
</feature>
<reference evidence="2 3" key="1">
    <citation type="journal article" date="2016" name="Front. Microbiol.">
        <title>Genome and transcriptome sequences reveal the specific parasitism of the nematophagous Purpureocillium lilacinum 36-1.</title>
        <authorList>
            <person name="Xie J."/>
            <person name="Li S."/>
            <person name="Mo C."/>
            <person name="Xiao X."/>
            <person name="Peng D."/>
            <person name="Wang G."/>
            <person name="Xiao Y."/>
        </authorList>
    </citation>
    <scope>NUCLEOTIDE SEQUENCE [LARGE SCALE GENOMIC DNA]</scope>
    <source>
        <strain evidence="2 3">36-1</strain>
    </source>
</reference>
<comment type="caution">
    <text evidence="2">The sequence shown here is derived from an EMBL/GenBank/DDBJ whole genome shotgun (WGS) entry which is preliminary data.</text>
</comment>
<dbReference type="AlphaFoldDB" id="A0A2U3EQX9"/>
<gene>
    <name evidence="2" type="ORF">PCL_04083</name>
</gene>
<feature type="signal peptide" evidence="1">
    <location>
        <begin position="1"/>
        <end position="27"/>
    </location>
</feature>
<evidence type="ECO:0000313" key="3">
    <source>
        <dbReference type="Proteomes" id="UP000245956"/>
    </source>
</evidence>